<keyword evidence="1" id="KW-0812">Transmembrane</keyword>
<dbReference type="AlphaFoldDB" id="A0A2T5UYG8"/>
<dbReference type="Pfam" id="PF04304">
    <property type="entry name" value="DUF454"/>
    <property type="match status" value="1"/>
</dbReference>
<evidence type="ECO:0008006" key="4">
    <source>
        <dbReference type="Google" id="ProtNLM"/>
    </source>
</evidence>
<dbReference type="PANTHER" id="PTHR35813">
    <property type="entry name" value="INNER MEMBRANE PROTEIN YBAN"/>
    <property type="match status" value="1"/>
</dbReference>
<evidence type="ECO:0000313" key="3">
    <source>
        <dbReference type="Proteomes" id="UP000244081"/>
    </source>
</evidence>
<keyword evidence="1" id="KW-0472">Membrane</keyword>
<dbReference type="RefSeq" id="WP_107991596.1">
    <property type="nucleotide sequence ID" value="NZ_QAYG01000011.1"/>
</dbReference>
<dbReference type="InterPro" id="IPR007401">
    <property type="entry name" value="DUF454"/>
</dbReference>
<dbReference type="PIRSF" id="PIRSF016789">
    <property type="entry name" value="DUF454"/>
    <property type="match status" value="1"/>
</dbReference>
<dbReference type="Proteomes" id="UP000244081">
    <property type="component" value="Unassembled WGS sequence"/>
</dbReference>
<name>A0A2T5UYG8_9HYPH</name>
<keyword evidence="1" id="KW-1133">Transmembrane helix</keyword>
<feature type="transmembrane region" description="Helical" evidence="1">
    <location>
        <begin position="96"/>
        <end position="114"/>
    </location>
</feature>
<gene>
    <name evidence="2" type="ORF">C8N35_11116</name>
</gene>
<proteinExistence type="predicted"/>
<feature type="transmembrane region" description="Helical" evidence="1">
    <location>
        <begin position="6"/>
        <end position="38"/>
    </location>
</feature>
<protein>
    <recommendedName>
        <fullName evidence="4">DUF454 domain-containing protein</fullName>
    </recommendedName>
</protein>
<dbReference type="OrthoDB" id="9816293at2"/>
<comment type="caution">
    <text evidence="2">The sequence shown here is derived from an EMBL/GenBank/DDBJ whole genome shotgun (WGS) entry which is preliminary data.</text>
</comment>
<dbReference type="PANTHER" id="PTHR35813:SF1">
    <property type="entry name" value="INNER MEMBRANE PROTEIN YBAN"/>
    <property type="match status" value="1"/>
</dbReference>
<evidence type="ECO:0000313" key="2">
    <source>
        <dbReference type="EMBL" id="PTW56553.1"/>
    </source>
</evidence>
<organism evidence="2 3">
    <name type="scientific">Breoghania corrubedonensis</name>
    <dbReference type="NCBI Taxonomy" id="665038"/>
    <lineage>
        <taxon>Bacteria</taxon>
        <taxon>Pseudomonadati</taxon>
        <taxon>Pseudomonadota</taxon>
        <taxon>Alphaproteobacteria</taxon>
        <taxon>Hyphomicrobiales</taxon>
        <taxon>Stappiaceae</taxon>
        <taxon>Breoghania</taxon>
    </lineage>
</organism>
<accession>A0A2T5UYG8</accession>
<dbReference type="EMBL" id="QAYG01000011">
    <property type="protein sequence ID" value="PTW56553.1"/>
    <property type="molecule type" value="Genomic_DNA"/>
</dbReference>
<sequence>MRGLFLVLGLGFVGLGFIGVFLPVLPTTPFLILAAACFTRSSTRLESWLIEHRHFGPTLRDWRERGAIPVRAKWLALIGTSTGFVLFYLGSHPGPWPTLAVALLMLSGLAYVFTRPSA</sequence>
<keyword evidence="3" id="KW-1185">Reference proteome</keyword>
<feature type="transmembrane region" description="Helical" evidence="1">
    <location>
        <begin position="72"/>
        <end position="90"/>
    </location>
</feature>
<reference evidence="2 3" key="1">
    <citation type="submission" date="2018-04" db="EMBL/GenBank/DDBJ databases">
        <title>Genomic Encyclopedia of Archaeal and Bacterial Type Strains, Phase II (KMG-II): from individual species to whole genera.</title>
        <authorList>
            <person name="Goeker M."/>
        </authorList>
    </citation>
    <scope>NUCLEOTIDE SEQUENCE [LARGE SCALE GENOMIC DNA]</scope>
    <source>
        <strain evidence="2 3">DSM 23382</strain>
    </source>
</reference>
<evidence type="ECO:0000256" key="1">
    <source>
        <dbReference type="SAM" id="Phobius"/>
    </source>
</evidence>
<dbReference type="GO" id="GO:0005886">
    <property type="term" value="C:plasma membrane"/>
    <property type="evidence" value="ECO:0007669"/>
    <property type="project" value="TreeGrafter"/>
</dbReference>